<proteinExistence type="predicted"/>
<dbReference type="Pfam" id="PF07494">
    <property type="entry name" value="Reg_prop"/>
    <property type="match status" value="1"/>
</dbReference>
<feature type="chain" id="PRO_5020684755" description="PorZ N-terminal beta-propeller domain-containing protein" evidence="1">
    <location>
        <begin position="21"/>
        <end position="799"/>
    </location>
</feature>
<keyword evidence="4" id="KW-1185">Reference proteome</keyword>
<keyword evidence="1" id="KW-0732">Signal</keyword>
<dbReference type="OrthoDB" id="9807410at2"/>
<dbReference type="Pfam" id="PF21544">
    <property type="entry name" value="PorZ_N_b_propeller"/>
    <property type="match status" value="1"/>
</dbReference>
<feature type="signal peptide" evidence="1">
    <location>
        <begin position="1"/>
        <end position="20"/>
    </location>
</feature>
<evidence type="ECO:0000256" key="1">
    <source>
        <dbReference type="SAM" id="SignalP"/>
    </source>
</evidence>
<dbReference type="Proteomes" id="UP000297031">
    <property type="component" value="Chromosome"/>
</dbReference>
<feature type="domain" description="PorZ N-terminal beta-propeller" evidence="2">
    <location>
        <begin position="47"/>
        <end position="187"/>
    </location>
</feature>
<gene>
    <name evidence="3" type="ORF">E7746_12890</name>
</gene>
<dbReference type="SUPFAM" id="SSF69304">
    <property type="entry name" value="Tricorn protease N-terminal domain"/>
    <property type="match status" value="1"/>
</dbReference>
<dbReference type="KEGG" id="mgod:E7746_12890"/>
<reference evidence="3 4" key="1">
    <citation type="submission" date="2019-02" db="EMBL/GenBank/DDBJ databases">
        <title>Isolation and identification of novel species under the genus Muribaculum.</title>
        <authorList>
            <person name="Miyake S."/>
            <person name="Ding Y."/>
            <person name="Low A."/>
            <person name="Soh M."/>
            <person name="Seedorf H."/>
        </authorList>
    </citation>
    <scope>NUCLEOTIDE SEQUENCE [LARGE SCALE GENOMIC DNA]</scope>
    <source>
        <strain evidence="3 4">TLL-A4</strain>
    </source>
</reference>
<dbReference type="InterPro" id="IPR011110">
    <property type="entry name" value="Reg_prop"/>
</dbReference>
<dbReference type="EMBL" id="CP039393">
    <property type="protein sequence ID" value="QCD36712.1"/>
    <property type="molecule type" value="Genomic_DNA"/>
</dbReference>
<dbReference type="Gene3D" id="2.130.10.10">
    <property type="entry name" value="YVTN repeat-like/Quinoprotein amine dehydrogenase"/>
    <property type="match status" value="2"/>
</dbReference>
<dbReference type="InterPro" id="IPR015943">
    <property type="entry name" value="WD40/YVTN_repeat-like_dom_sf"/>
</dbReference>
<dbReference type="InterPro" id="IPR048954">
    <property type="entry name" value="PorZ_N"/>
</dbReference>
<organism evidence="3 4">
    <name type="scientific">Muribaculum gordoncarteri</name>
    <dbReference type="NCBI Taxonomy" id="2530390"/>
    <lineage>
        <taxon>Bacteria</taxon>
        <taxon>Pseudomonadati</taxon>
        <taxon>Bacteroidota</taxon>
        <taxon>Bacteroidia</taxon>
        <taxon>Bacteroidales</taxon>
        <taxon>Muribaculaceae</taxon>
        <taxon>Muribaculum</taxon>
    </lineage>
</organism>
<dbReference type="RefSeq" id="WP_136411060.1">
    <property type="nucleotide sequence ID" value="NZ_CP039393.1"/>
</dbReference>
<accession>A0A4P7VQX8</accession>
<sequence length="799" mass="88450">MIYRIFLLVLSSLMATTLSAHIPVGEWSVYNNYTHRTGKVIDTADKVFFLSEGNLFHYDKKSDETFGYTMFNGLSGVYIADIYRNNAGRYLLVVYGDGNIDLLHDNGDIINLGDIKDAPQVTGKNINDVAFEGNLVHVAAGFGIVTFNTRDNTVVESGIFNREVTAIAVVGENMVICCDDKLYSSPLKERHNTFDAFTPLGELASMSMAGISENRALSVDERDNGKAYVIEFDFENGSFKTRDITMGRSRHIINSGDFHTVSSRYELAIFNSEGRQLERIDIPSEFRLLDDEPCVSTCKGMENVWLINRDGLCNVNMGNKGESVTFNHSFLRPMGTSLVSGAGYLAKGASGNVYASNRAVGRNEFMAGYDAVMGIDVINQVFIENITPELKDVTLNNRVSHGLLRAGTRILEDPEEPGTLFVGTWYEGIYKFRDGKQIGKYDWNNSPFKRDYSCCVLELAFDGYNNLWCYGINASDFIIAVLPASKRKLDNTTVDDWVVIDIDDFGTYDTWNAVILPCKSRESRNVTLIAEGWNEFKFAVYDTGGTMESISDDRYRVIDEFVDQDGKVYSSLAVTCMVEDSDGSVWLGSDEGVFIIRKPVDMLNPGTTVEHVKISRNDGSGYADYLLDGIKISSISIDASGRKWISTTSDGIYLVARDGREIVEHFTTDNSDIPTDEINVVLCSDTDNTVYVGTRYGVSCYGADFAPVTDDFSNVTVYPNPVRPDYSGPVTIEGLSERSLVKIGDASGNIFFQGRPEGGMLTWNCCDRSGKRVTSGVYYVFASSSDGSEGVVTKIMVIN</sequence>
<protein>
    <recommendedName>
        <fullName evidence="2">PorZ N-terminal beta-propeller domain-containing protein</fullName>
    </recommendedName>
</protein>
<dbReference type="AlphaFoldDB" id="A0A4P7VQX8"/>
<evidence type="ECO:0000313" key="4">
    <source>
        <dbReference type="Proteomes" id="UP000297031"/>
    </source>
</evidence>
<evidence type="ECO:0000313" key="3">
    <source>
        <dbReference type="EMBL" id="QCD36712.1"/>
    </source>
</evidence>
<name>A0A4P7VQX8_9BACT</name>
<evidence type="ECO:0000259" key="2">
    <source>
        <dbReference type="Pfam" id="PF21544"/>
    </source>
</evidence>